<feature type="region of interest" description="Disordered" evidence="1">
    <location>
        <begin position="77"/>
        <end position="221"/>
    </location>
</feature>
<sequence>MDTQSPSLLEELARRRAVELSLQVDIARLRAEIARLAADNYRLQGEVNRLMAVLSRFSAETSRLRAENDGWRGQAVAGSVVPPGFPPGEPIPPVAGPGRGQPSDTTTGRSAFLISKHHDSERRNQRRRQQAAHAPVTPSRAPRGQAPPPRGGGAQLNPAAEPFTSSAARANTSEGAAHASASAVFTDTRVSAETPERGMGSPFVRGGPQDFLWNGDEQSYY</sequence>
<dbReference type="Gene3D" id="1.20.5.340">
    <property type="match status" value="1"/>
</dbReference>
<dbReference type="EMBL" id="JAULSN010000003">
    <property type="protein sequence ID" value="KAK3377027.1"/>
    <property type="molecule type" value="Genomic_DNA"/>
</dbReference>
<evidence type="ECO:0000256" key="1">
    <source>
        <dbReference type="SAM" id="MobiDB-lite"/>
    </source>
</evidence>
<gene>
    <name evidence="2" type="ORF">B0T24DRAFT_592658</name>
</gene>
<feature type="compositionally biased region" description="Polar residues" evidence="1">
    <location>
        <begin position="163"/>
        <end position="174"/>
    </location>
</feature>
<organism evidence="2 3">
    <name type="scientific">Lasiosphaeria ovina</name>
    <dbReference type="NCBI Taxonomy" id="92902"/>
    <lineage>
        <taxon>Eukaryota</taxon>
        <taxon>Fungi</taxon>
        <taxon>Dikarya</taxon>
        <taxon>Ascomycota</taxon>
        <taxon>Pezizomycotina</taxon>
        <taxon>Sordariomycetes</taxon>
        <taxon>Sordariomycetidae</taxon>
        <taxon>Sordariales</taxon>
        <taxon>Lasiosphaeriaceae</taxon>
        <taxon>Lasiosphaeria</taxon>
    </lineage>
</organism>
<proteinExistence type="predicted"/>
<protein>
    <submittedName>
        <fullName evidence="2">Uncharacterized protein</fullName>
    </submittedName>
</protein>
<name>A0AAE0KIR7_9PEZI</name>
<keyword evidence="3" id="KW-1185">Reference proteome</keyword>
<dbReference type="AlphaFoldDB" id="A0AAE0KIR7"/>
<reference evidence="2" key="1">
    <citation type="journal article" date="2023" name="Mol. Phylogenet. Evol.">
        <title>Genome-scale phylogeny and comparative genomics of the fungal order Sordariales.</title>
        <authorList>
            <person name="Hensen N."/>
            <person name="Bonometti L."/>
            <person name="Westerberg I."/>
            <person name="Brannstrom I.O."/>
            <person name="Guillou S."/>
            <person name="Cros-Aarteil S."/>
            <person name="Calhoun S."/>
            <person name="Haridas S."/>
            <person name="Kuo A."/>
            <person name="Mondo S."/>
            <person name="Pangilinan J."/>
            <person name="Riley R."/>
            <person name="LaButti K."/>
            <person name="Andreopoulos B."/>
            <person name="Lipzen A."/>
            <person name="Chen C."/>
            <person name="Yan M."/>
            <person name="Daum C."/>
            <person name="Ng V."/>
            <person name="Clum A."/>
            <person name="Steindorff A."/>
            <person name="Ohm R.A."/>
            <person name="Martin F."/>
            <person name="Silar P."/>
            <person name="Natvig D.O."/>
            <person name="Lalanne C."/>
            <person name="Gautier V."/>
            <person name="Ament-Velasquez S.L."/>
            <person name="Kruys A."/>
            <person name="Hutchinson M.I."/>
            <person name="Powell A.J."/>
            <person name="Barry K."/>
            <person name="Miller A.N."/>
            <person name="Grigoriev I.V."/>
            <person name="Debuchy R."/>
            <person name="Gladieux P."/>
            <person name="Hiltunen Thoren M."/>
            <person name="Johannesson H."/>
        </authorList>
    </citation>
    <scope>NUCLEOTIDE SEQUENCE</scope>
    <source>
        <strain evidence="2">CBS 958.72</strain>
    </source>
</reference>
<evidence type="ECO:0000313" key="2">
    <source>
        <dbReference type="EMBL" id="KAK3377027.1"/>
    </source>
</evidence>
<dbReference type="Proteomes" id="UP001287356">
    <property type="component" value="Unassembled WGS sequence"/>
</dbReference>
<accession>A0AAE0KIR7</accession>
<comment type="caution">
    <text evidence="2">The sequence shown here is derived from an EMBL/GenBank/DDBJ whole genome shotgun (WGS) entry which is preliminary data.</text>
</comment>
<feature type="compositionally biased region" description="Pro residues" evidence="1">
    <location>
        <begin position="83"/>
        <end position="95"/>
    </location>
</feature>
<reference evidence="2" key="2">
    <citation type="submission" date="2023-06" db="EMBL/GenBank/DDBJ databases">
        <authorList>
            <consortium name="Lawrence Berkeley National Laboratory"/>
            <person name="Haridas S."/>
            <person name="Hensen N."/>
            <person name="Bonometti L."/>
            <person name="Westerberg I."/>
            <person name="Brannstrom I.O."/>
            <person name="Guillou S."/>
            <person name="Cros-Aarteil S."/>
            <person name="Calhoun S."/>
            <person name="Kuo A."/>
            <person name="Mondo S."/>
            <person name="Pangilinan J."/>
            <person name="Riley R."/>
            <person name="Labutti K."/>
            <person name="Andreopoulos B."/>
            <person name="Lipzen A."/>
            <person name="Chen C."/>
            <person name="Yanf M."/>
            <person name="Daum C."/>
            <person name="Ng V."/>
            <person name="Clum A."/>
            <person name="Steindorff A."/>
            <person name="Ohm R."/>
            <person name="Martin F."/>
            <person name="Silar P."/>
            <person name="Natvig D."/>
            <person name="Lalanne C."/>
            <person name="Gautier V."/>
            <person name="Ament-Velasquez S.L."/>
            <person name="Kruys A."/>
            <person name="Hutchinson M.I."/>
            <person name="Powell A.J."/>
            <person name="Barry K."/>
            <person name="Miller A.N."/>
            <person name="Grigoriev I.V."/>
            <person name="Debuchy R."/>
            <person name="Gladieux P."/>
            <person name="Thoren M.H."/>
            <person name="Johannesson H."/>
        </authorList>
    </citation>
    <scope>NUCLEOTIDE SEQUENCE</scope>
    <source>
        <strain evidence="2">CBS 958.72</strain>
    </source>
</reference>
<evidence type="ECO:0000313" key="3">
    <source>
        <dbReference type="Proteomes" id="UP001287356"/>
    </source>
</evidence>